<dbReference type="OrthoDB" id="7819at10239"/>
<reference evidence="3 4" key="1">
    <citation type="journal article" date="2012" name="Genome Biol. Evol.">
        <title>Related Giant Viruses in Distant Locations and Different Habitats: Acanthamoeba polyphaga moumouvirus Represents a Third Lineage of the Mimiviridae That Is Close to the Megavirus Lineage.</title>
        <authorList>
            <person name="Yoosuf N."/>
            <person name="Yutin N."/>
            <person name="Colson P."/>
            <person name="Shabalina S.A."/>
            <person name="Pagnier I."/>
            <person name="Robert C."/>
            <person name="Azza S."/>
            <person name="Klose T."/>
            <person name="Wong J."/>
            <person name="Rossmann M.G."/>
            <person name="La Scola B."/>
            <person name="Raoult D."/>
            <person name="Koonin E.V."/>
        </authorList>
    </citation>
    <scope>NUCLEOTIDE SEQUENCE [LARGE SCALE GENOMIC DNA]</scope>
    <source>
        <strain evidence="3 4">M10A</strain>
    </source>
</reference>
<gene>
    <name evidence="3" type="ORF">Moumou_00449</name>
</gene>
<evidence type="ECO:0000313" key="3">
    <source>
        <dbReference type="EMBL" id="AGC01985.1"/>
    </source>
</evidence>
<dbReference type="GO" id="GO:0016020">
    <property type="term" value="C:membrane"/>
    <property type="evidence" value="ECO:0007669"/>
    <property type="project" value="GOC"/>
</dbReference>
<accession>L7RG44</accession>
<dbReference type="SUPFAM" id="SSF53448">
    <property type="entry name" value="Nucleotide-diphospho-sugar transferases"/>
    <property type="match status" value="1"/>
</dbReference>
<keyword evidence="2" id="KW-0472">Membrane</keyword>
<dbReference type="Gene3D" id="3.90.550.20">
    <property type="match status" value="1"/>
</dbReference>
<protein>
    <submittedName>
        <fullName evidence="3">Glycosyltransferase</fullName>
    </submittedName>
</protein>
<evidence type="ECO:0000256" key="2">
    <source>
        <dbReference type="SAM" id="Phobius"/>
    </source>
</evidence>
<evidence type="ECO:0000256" key="1">
    <source>
        <dbReference type="ARBA" id="ARBA00022679"/>
    </source>
</evidence>
<feature type="transmembrane region" description="Helical" evidence="2">
    <location>
        <begin position="226"/>
        <end position="245"/>
    </location>
</feature>
<dbReference type="InterPro" id="IPR029044">
    <property type="entry name" value="Nucleotide-diphossugar_trans"/>
</dbReference>
<keyword evidence="1 3" id="KW-0808">Transferase</keyword>
<dbReference type="GO" id="GO:0051999">
    <property type="term" value="P:mannosyl-inositol phosphorylceramide biosynthetic process"/>
    <property type="evidence" value="ECO:0007669"/>
    <property type="project" value="TreeGrafter"/>
</dbReference>
<proteinExistence type="predicted"/>
<evidence type="ECO:0000313" key="4">
    <source>
        <dbReference type="Proteomes" id="UP000201640"/>
    </source>
</evidence>
<dbReference type="PANTHER" id="PTHR32385">
    <property type="entry name" value="MANNOSYL PHOSPHORYLINOSITOL CERAMIDE SYNTHASE"/>
    <property type="match status" value="1"/>
</dbReference>
<dbReference type="InterPro" id="IPR007577">
    <property type="entry name" value="GlycoTrfase_DXD_sugar-bd_CS"/>
</dbReference>
<keyword evidence="2" id="KW-0812">Transmembrane</keyword>
<dbReference type="GeneID" id="14445538"/>
<dbReference type="InterPro" id="IPR051706">
    <property type="entry name" value="Glycosyltransferase_domain"/>
</dbReference>
<keyword evidence="2" id="KW-1133">Transmembrane helix</keyword>
<keyword evidence="4" id="KW-1185">Reference proteome</keyword>
<sequence length="248" mass="29927">MIPNILHQIWIQGYDKIPDDLKKYFINCQKVNNNFEHILWDDDKIRKLLIDKFDPEYLETYDYFKVPAQKADFARYAILYTYGGIYLDMDMVCRKNLESLLQYNFFFTSYMFPKIFKRYLNGIIGSRKNHPIFKIIFKNIFERKDKPNNITNSTGTGLFYSSIREYVNENPNHDLIMLDKKFLHPCNLYNNESCPYTCEDCFVAHTNYSSWSPSLRMWKKIFKNKYWILLIILIILIVIILIFKIKFI</sequence>
<dbReference type="EMBL" id="JX962719">
    <property type="protein sequence ID" value="AGC01985.1"/>
    <property type="molecule type" value="Genomic_DNA"/>
</dbReference>
<dbReference type="PANTHER" id="PTHR32385:SF15">
    <property type="entry name" value="INOSITOL PHOSPHOCERAMIDE MANNOSYLTRANSFERASE 1"/>
    <property type="match status" value="1"/>
</dbReference>
<organism evidence="3 4">
    <name type="scientific">Acanthamoeba polyphaga moumouvirus</name>
    <dbReference type="NCBI Taxonomy" id="1269028"/>
    <lineage>
        <taxon>Viruses</taxon>
        <taxon>Varidnaviria</taxon>
        <taxon>Bamfordvirae</taxon>
        <taxon>Nucleocytoviricota</taxon>
        <taxon>Megaviricetes</taxon>
        <taxon>Imitervirales</taxon>
        <taxon>Mimiviridae</taxon>
        <taxon>Megamimivirinae</taxon>
        <taxon>Moumouvirus</taxon>
    </lineage>
</organism>
<dbReference type="Proteomes" id="UP000201640">
    <property type="component" value="Segment"/>
</dbReference>
<dbReference type="Pfam" id="PF04488">
    <property type="entry name" value="Gly_transf_sug"/>
    <property type="match status" value="1"/>
</dbReference>
<name>L7RG44_9VIRU</name>
<dbReference type="RefSeq" id="YP_007354421.1">
    <property type="nucleotide sequence ID" value="NC_020104.1"/>
</dbReference>
<dbReference type="GO" id="GO:0000030">
    <property type="term" value="F:mannosyltransferase activity"/>
    <property type="evidence" value="ECO:0007669"/>
    <property type="project" value="TreeGrafter"/>
</dbReference>
<dbReference type="KEGG" id="vg:14445538"/>